<dbReference type="GO" id="GO:0005975">
    <property type="term" value="P:carbohydrate metabolic process"/>
    <property type="evidence" value="ECO:0007669"/>
    <property type="project" value="InterPro"/>
</dbReference>
<evidence type="ECO:0000256" key="3">
    <source>
        <dbReference type="ARBA" id="ARBA00022553"/>
    </source>
</evidence>
<dbReference type="Proteomes" id="UP001470809">
    <property type="component" value="Chromosome"/>
</dbReference>
<dbReference type="InterPro" id="IPR005844">
    <property type="entry name" value="A-D-PHexomutase_a/b/a-I"/>
</dbReference>
<name>A0AAN0MA58_9RHOB</name>
<keyword evidence="6" id="KW-1185">Reference proteome</keyword>
<dbReference type="GO" id="GO:0000287">
    <property type="term" value="F:magnesium ion binding"/>
    <property type="evidence" value="ECO:0007669"/>
    <property type="project" value="InterPro"/>
</dbReference>
<evidence type="ECO:0000259" key="4">
    <source>
        <dbReference type="Pfam" id="PF02878"/>
    </source>
</evidence>
<comment type="cofactor">
    <cofactor evidence="1">
        <name>Mg(2+)</name>
        <dbReference type="ChEBI" id="CHEBI:18420"/>
    </cofactor>
</comment>
<keyword evidence="3" id="KW-0597">Phosphoprotein</keyword>
<dbReference type="GO" id="GO:0004615">
    <property type="term" value="F:phosphomannomutase activity"/>
    <property type="evidence" value="ECO:0007669"/>
    <property type="project" value="TreeGrafter"/>
</dbReference>
<feature type="domain" description="Alpha-D-phosphohexomutase alpha/beta/alpha" evidence="4">
    <location>
        <begin position="4"/>
        <end position="123"/>
    </location>
</feature>
<evidence type="ECO:0000256" key="1">
    <source>
        <dbReference type="ARBA" id="ARBA00001946"/>
    </source>
</evidence>
<dbReference type="Pfam" id="PF02878">
    <property type="entry name" value="PGM_PMM_I"/>
    <property type="match status" value="1"/>
</dbReference>
<evidence type="ECO:0000313" key="6">
    <source>
        <dbReference type="Proteomes" id="UP001470809"/>
    </source>
</evidence>
<proteinExistence type="inferred from homology"/>
<gene>
    <name evidence="5" type="ORF">AABB31_02335</name>
</gene>
<dbReference type="InterPro" id="IPR016066">
    <property type="entry name" value="A-D-PHexomutase_CS"/>
</dbReference>
<dbReference type="EMBL" id="CP151767">
    <property type="protein sequence ID" value="WZU67820.1"/>
    <property type="molecule type" value="Genomic_DNA"/>
</dbReference>
<dbReference type="PANTHER" id="PTHR42946:SF1">
    <property type="entry name" value="PHOSPHOGLUCOMUTASE (ALPHA-D-GLUCOSE-1,6-BISPHOSPHATE-DEPENDENT)"/>
    <property type="match status" value="1"/>
</dbReference>
<dbReference type="InterPro" id="IPR050060">
    <property type="entry name" value="Phosphoglucosamine_mutase"/>
</dbReference>
<organism evidence="5 6">
    <name type="scientific">Yoonia rhodophyticola</name>
    <dbReference type="NCBI Taxonomy" id="3137370"/>
    <lineage>
        <taxon>Bacteria</taxon>
        <taxon>Pseudomonadati</taxon>
        <taxon>Pseudomonadota</taxon>
        <taxon>Alphaproteobacteria</taxon>
        <taxon>Rhodobacterales</taxon>
        <taxon>Paracoccaceae</taxon>
        <taxon>Yoonia</taxon>
    </lineage>
</organism>
<dbReference type="Gene3D" id="3.40.120.10">
    <property type="entry name" value="Alpha-D-Glucose-1,6-Bisphosphate, subunit A, domain 3"/>
    <property type="match status" value="1"/>
</dbReference>
<dbReference type="PROSITE" id="PS00710">
    <property type="entry name" value="PGM_PMM"/>
    <property type="match status" value="1"/>
</dbReference>
<protein>
    <recommendedName>
        <fullName evidence="4">Alpha-D-phosphohexomutase alpha/beta/alpha domain-containing protein</fullName>
    </recommendedName>
</protein>
<accession>A0AAN0MA58</accession>
<sequence>MAPKFGTSGLRGLVTELDERCVGDHVGAFIAACQTGTGLFVGHDLRDSSPDIARMVMNAARACGLQVTDCGAVPTPALALASTSTDAAAVMITGSHIPADRNGLKFYTPNGEITKADEAAIVATLGGRA</sequence>
<dbReference type="InterPro" id="IPR016055">
    <property type="entry name" value="A-D-PHexomutase_a/b/a-I/II/III"/>
</dbReference>
<reference evidence="6" key="2">
    <citation type="submission" date="2024-08" db="EMBL/GenBank/DDBJ databases">
        <title>Phylogenomic analyses of a clade within the roseobacter group suggest taxonomic reassignments of species of the genera Aestuariivita, Citreicella, Loktanella, Nautella, Pelagibaca, Ruegeria, Thalassobius, Thiobacimonas and Tropicibacter, and the proposal o.</title>
        <authorList>
            <person name="Jeon C.O."/>
        </authorList>
    </citation>
    <scope>NUCLEOTIDE SEQUENCE [LARGE SCALE GENOMIC DNA]</scope>
    <source>
        <strain evidence="6">SS1-5</strain>
    </source>
</reference>
<dbReference type="SUPFAM" id="SSF53738">
    <property type="entry name" value="Phosphoglucomutase, first 3 domains"/>
    <property type="match status" value="1"/>
</dbReference>
<reference evidence="5 6" key="1">
    <citation type="submission" date="2024-04" db="EMBL/GenBank/DDBJ databases">
        <title>Phylogenomic analyses of a clade within the roseobacter group suggest taxonomic reassignments of species of the genera Aestuariivita, Citreicella, Loktanella, Nautella, Pelagibaca, Ruegeria, Thalassobius, Thiobacimonas and Tropicibacter, and the proposal o.</title>
        <authorList>
            <person name="Jeon C.O."/>
        </authorList>
    </citation>
    <scope>NUCLEOTIDE SEQUENCE [LARGE SCALE GENOMIC DNA]</scope>
    <source>
        <strain evidence="5 6">SS1-5</strain>
    </source>
</reference>
<dbReference type="PANTHER" id="PTHR42946">
    <property type="entry name" value="PHOSPHOHEXOSE MUTASE"/>
    <property type="match status" value="1"/>
</dbReference>
<comment type="similarity">
    <text evidence="2">Belongs to the phosphohexose mutase family.</text>
</comment>
<dbReference type="AlphaFoldDB" id="A0AAN0MA58"/>
<evidence type="ECO:0000256" key="2">
    <source>
        <dbReference type="ARBA" id="ARBA00010231"/>
    </source>
</evidence>
<evidence type="ECO:0000313" key="5">
    <source>
        <dbReference type="EMBL" id="WZU67820.1"/>
    </source>
</evidence>